<feature type="transmembrane region" description="Helical" evidence="8">
    <location>
        <begin position="1030"/>
        <end position="1054"/>
    </location>
</feature>
<evidence type="ECO:0000256" key="1">
    <source>
        <dbReference type="ARBA" id="ARBA00004141"/>
    </source>
</evidence>
<dbReference type="GO" id="GO:0016020">
    <property type="term" value="C:membrane"/>
    <property type="evidence" value="ECO:0007669"/>
    <property type="project" value="UniProtKB-SubCell"/>
</dbReference>
<dbReference type="InterPro" id="IPR050173">
    <property type="entry name" value="ABC_transporter_C-like"/>
</dbReference>
<dbReference type="InterPro" id="IPR036640">
    <property type="entry name" value="ABC1_TM_sf"/>
</dbReference>
<proteinExistence type="predicted"/>
<dbReference type="SMART" id="SM00382">
    <property type="entry name" value="AAA"/>
    <property type="match status" value="2"/>
</dbReference>
<dbReference type="InterPro" id="IPR017871">
    <property type="entry name" value="ABC_transporter-like_CS"/>
</dbReference>
<dbReference type="SUPFAM" id="SSF52540">
    <property type="entry name" value="P-loop containing nucleoside triphosphate hydrolases"/>
    <property type="match status" value="2"/>
</dbReference>
<keyword evidence="7 8" id="KW-0472">Membrane</keyword>
<dbReference type="GO" id="GO:0005524">
    <property type="term" value="F:ATP binding"/>
    <property type="evidence" value="ECO:0007669"/>
    <property type="project" value="UniProtKB-KW"/>
</dbReference>
<feature type="domain" description="ABC transmembrane type-1" evidence="10">
    <location>
        <begin position="242"/>
        <end position="475"/>
    </location>
</feature>
<dbReference type="PANTHER" id="PTHR24223">
    <property type="entry name" value="ATP-BINDING CASSETTE SUB-FAMILY C"/>
    <property type="match status" value="1"/>
</dbReference>
<feature type="domain" description="ABC transporter" evidence="9">
    <location>
        <begin position="527"/>
        <end position="754"/>
    </location>
</feature>
<dbReference type="InterPro" id="IPR011527">
    <property type="entry name" value="ABC1_TM_dom"/>
</dbReference>
<reference evidence="11" key="1">
    <citation type="journal article" date="2021" name="Nat. Commun.">
        <title>Genetic determinants of endophytism in the Arabidopsis root mycobiome.</title>
        <authorList>
            <person name="Mesny F."/>
            <person name="Miyauchi S."/>
            <person name="Thiergart T."/>
            <person name="Pickel B."/>
            <person name="Atanasova L."/>
            <person name="Karlsson M."/>
            <person name="Huettel B."/>
            <person name="Barry K.W."/>
            <person name="Haridas S."/>
            <person name="Chen C."/>
            <person name="Bauer D."/>
            <person name="Andreopoulos W."/>
            <person name="Pangilinan J."/>
            <person name="LaButti K."/>
            <person name="Riley R."/>
            <person name="Lipzen A."/>
            <person name="Clum A."/>
            <person name="Drula E."/>
            <person name="Henrissat B."/>
            <person name="Kohler A."/>
            <person name="Grigoriev I.V."/>
            <person name="Martin F.M."/>
            <person name="Hacquard S."/>
        </authorList>
    </citation>
    <scope>NUCLEOTIDE SEQUENCE</scope>
    <source>
        <strain evidence="11">MPI-SDFR-AT-0073</strain>
    </source>
</reference>
<evidence type="ECO:0000256" key="4">
    <source>
        <dbReference type="ARBA" id="ARBA00022741"/>
    </source>
</evidence>
<dbReference type="PROSITE" id="PS00211">
    <property type="entry name" value="ABC_TRANSPORTER_1"/>
    <property type="match status" value="2"/>
</dbReference>
<keyword evidence="4" id="KW-0547">Nucleotide-binding</keyword>
<organism evidence="11 12">
    <name type="scientific">Truncatella angustata</name>
    <dbReference type="NCBI Taxonomy" id="152316"/>
    <lineage>
        <taxon>Eukaryota</taxon>
        <taxon>Fungi</taxon>
        <taxon>Dikarya</taxon>
        <taxon>Ascomycota</taxon>
        <taxon>Pezizomycotina</taxon>
        <taxon>Sordariomycetes</taxon>
        <taxon>Xylariomycetidae</taxon>
        <taxon>Amphisphaeriales</taxon>
        <taxon>Sporocadaceae</taxon>
        <taxon>Truncatella</taxon>
    </lineage>
</organism>
<dbReference type="PROSITE" id="PS50929">
    <property type="entry name" value="ABC_TM1F"/>
    <property type="match status" value="2"/>
</dbReference>
<feature type="transmembrane region" description="Helical" evidence="8">
    <location>
        <begin position="799"/>
        <end position="824"/>
    </location>
</feature>
<dbReference type="OrthoDB" id="6500128at2759"/>
<keyword evidence="3 8" id="KW-0812">Transmembrane</keyword>
<feature type="domain" description="ABC transporter" evidence="9">
    <location>
        <begin position="1126"/>
        <end position="1354"/>
    </location>
</feature>
<dbReference type="Pfam" id="PF00664">
    <property type="entry name" value="ABC_membrane"/>
    <property type="match status" value="2"/>
</dbReference>
<feature type="transmembrane region" description="Helical" evidence="8">
    <location>
        <begin position="95"/>
        <end position="115"/>
    </location>
</feature>
<dbReference type="Proteomes" id="UP000758603">
    <property type="component" value="Unassembled WGS sequence"/>
</dbReference>
<dbReference type="PANTHER" id="PTHR24223:SF399">
    <property type="entry name" value="ABC TRANSPORTER ATNG"/>
    <property type="match status" value="1"/>
</dbReference>
<comment type="caution">
    <text evidence="11">The sequence shown here is derived from an EMBL/GenBank/DDBJ whole genome shotgun (WGS) entry which is preliminary data.</text>
</comment>
<keyword evidence="6 8" id="KW-1133">Transmembrane helix</keyword>
<evidence type="ECO:0000256" key="6">
    <source>
        <dbReference type="ARBA" id="ARBA00022989"/>
    </source>
</evidence>
<dbReference type="PROSITE" id="PS50893">
    <property type="entry name" value="ABC_TRANSPORTER_2"/>
    <property type="match status" value="2"/>
</dbReference>
<dbReference type="RefSeq" id="XP_045953716.1">
    <property type="nucleotide sequence ID" value="XM_046105591.1"/>
</dbReference>
<feature type="transmembrane region" description="Helical" evidence="8">
    <location>
        <begin position="848"/>
        <end position="870"/>
    </location>
</feature>
<dbReference type="FunFam" id="1.20.1560.10:FF:000066">
    <property type="entry name" value="ABC multidrug transporter (Eurofung)"/>
    <property type="match status" value="1"/>
</dbReference>
<dbReference type="CDD" id="cd18580">
    <property type="entry name" value="ABC_6TM_ABCC_D2"/>
    <property type="match status" value="1"/>
</dbReference>
<feature type="transmembrane region" description="Helical" evidence="8">
    <location>
        <begin position="65"/>
        <end position="83"/>
    </location>
</feature>
<comment type="subcellular location">
    <subcellularLocation>
        <location evidence="1">Membrane</location>
        <topology evidence="1">Multi-pass membrane protein</topology>
    </subcellularLocation>
</comment>
<dbReference type="InterPro" id="IPR027417">
    <property type="entry name" value="P-loop_NTPase"/>
</dbReference>
<dbReference type="EMBL" id="JAGPXC010000009">
    <property type="protein sequence ID" value="KAH6647202.1"/>
    <property type="molecule type" value="Genomic_DNA"/>
</dbReference>
<dbReference type="InterPro" id="IPR003439">
    <property type="entry name" value="ABC_transporter-like_ATP-bd"/>
</dbReference>
<dbReference type="GO" id="GO:0016887">
    <property type="term" value="F:ATP hydrolysis activity"/>
    <property type="evidence" value="ECO:0007669"/>
    <property type="project" value="InterPro"/>
</dbReference>
<accession>A0A9P8RJV7</accession>
<dbReference type="FunFam" id="3.40.50.300:FF:000630">
    <property type="entry name" value="ATP-binding cassette (ABC) transporter, putative"/>
    <property type="match status" value="1"/>
</dbReference>
<sequence length="1354" mass="149933">MDFALFFQQTVLSILPSTIFICASILRILSVIRGPLRVNSAWLLSTQIVLLTSLIRSNAVNGSVAVAASVLRLVVSVVVLCLLYQEHQRWNHPSILTSSYLVFTILLELVEARILGSRLGYTHIATMFAVSIAAKFVILLLQELPKASSSIFNQLGTAKKPTSSLLKQTLLWWPNLLFNKGHRNILTNSDLGDVDEEFDSRTLLAAITSTWANSHKVGKYSLVWVVLKTLKLQCLAIAVPRLLLSAFMFAQPFLINRVIDFVGEPPTRYDLEVTRGLIAETFFVYAGIAVTRCYSKHLRFQLITMIRGALVGIIYQKTLNLETSSISESAPVTLMSTDIDGIISATQSFHDLWPSVIEVGVGLFLLDRKAGHSSFLVLVPGIFCWLISQAISKTAIPAQRAWNEAIQARVSVTSSMLGQIKGIKMVGLSDYMTQTIHSFRVFELDMSRKLRTVLAWVTSLSSDIFTTLSMVMLVAQPISTIVGSYTVFISGLACCSRIQSFLLLNEKAEYRLSALYRFAGRNQSPVVDVRQATFTTKDQQIKLLREIEFQISTGSISMIVGRVGCGKSSLLKGILGELHMTSGTVHLATSSISYCDQTPWLRNISIRDNITGPLRFEKDWYAQVVSACALDRDFTSFPCGDQTLVGSGGISLSGGQRQRVGLARAVYSRSALVLLDDVFSGLDDTTSAAVFSALLGDGGLLRNRNITVLFATHSIQFLNNADFVTVLELGMIKYNQVKFDSINNELKNAIRRNVMKTRIDIRPNVNSEDELSKLPCHKASSGSPKDPDLTRQAGDLGLYMFYVGSIGPVFALILIVLAVSFSVFKKMPQIWIRIWTQHGIDEDKGHFIGIYLTFVVACFASIWLLSRFFLIHVISRSSQHLHSLLLNAVMKAPLHFFTLTDNGSTLNRFSQDMTIIDQVLPGSSFNALRDTFNIITEIIIITSGARYVAAIIPFCTVALYFVQSLYLRTSRQIRRLDLEAKSPLYTHFSETLTGLVTIRAMGWKQDFIEENSNRLNKSQRPFYLVYSVQVWLNIVLDFVVCGIATALVAVAVLTRDSTSKAAIGLALLNIISFNNTLSFLINSWTNLETSLGAVARLRTFLLQIPEEGFIAERQDPPADWPTMGDIRFNNVTSSYGPELAPTIRSVSLNIKAGQKVGICGRTGSGKSSLILTLLRLLDLRSGSLHIDGLDLSILRREAIRSRIITLPQEPVILPGTVRENLCPANQVFSDKDLVAALEKTGIWEVISFRGGLMAELDEIGLSVGQKQLFCLSRAVLHEAKILLLDEATSNLDPDTEQKLRRVIRTELADCTILEVAHKLEAIASYDLVIIMQDGEIVEMGDPRELLQVDLSGSV</sequence>
<dbReference type="Gene3D" id="3.40.50.300">
    <property type="entry name" value="P-loop containing nucleotide triphosphate hydrolases"/>
    <property type="match status" value="2"/>
</dbReference>
<evidence type="ECO:0000259" key="9">
    <source>
        <dbReference type="PROSITE" id="PS50893"/>
    </source>
</evidence>
<keyword evidence="12" id="KW-1185">Reference proteome</keyword>
<evidence type="ECO:0000259" key="10">
    <source>
        <dbReference type="PROSITE" id="PS50929"/>
    </source>
</evidence>
<feature type="transmembrane region" description="Helical" evidence="8">
    <location>
        <begin position="947"/>
        <end position="966"/>
    </location>
</feature>
<evidence type="ECO:0000313" key="11">
    <source>
        <dbReference type="EMBL" id="KAH6647202.1"/>
    </source>
</evidence>
<evidence type="ECO:0000256" key="7">
    <source>
        <dbReference type="ARBA" id="ARBA00023136"/>
    </source>
</evidence>
<name>A0A9P8RJV7_9PEZI</name>
<feature type="domain" description="ABC transmembrane type-1" evidence="10">
    <location>
        <begin position="812"/>
        <end position="1089"/>
    </location>
</feature>
<keyword evidence="11" id="KW-0378">Hydrolase</keyword>
<dbReference type="Pfam" id="PF00005">
    <property type="entry name" value="ABC_tran"/>
    <property type="match status" value="2"/>
</dbReference>
<evidence type="ECO:0000256" key="5">
    <source>
        <dbReference type="ARBA" id="ARBA00022840"/>
    </source>
</evidence>
<dbReference type="GeneID" id="70134482"/>
<dbReference type="CDD" id="cd03244">
    <property type="entry name" value="ABCC_MRP_domain2"/>
    <property type="match status" value="1"/>
</dbReference>
<feature type="transmembrane region" description="Helical" evidence="8">
    <location>
        <begin position="6"/>
        <end position="29"/>
    </location>
</feature>
<feature type="transmembrane region" description="Helical" evidence="8">
    <location>
        <begin position="1061"/>
        <end position="1081"/>
    </location>
</feature>
<dbReference type="InterPro" id="IPR003593">
    <property type="entry name" value="AAA+_ATPase"/>
</dbReference>
<keyword evidence="2" id="KW-0813">Transport</keyword>
<feature type="transmembrane region" description="Helical" evidence="8">
    <location>
        <begin position="121"/>
        <end position="141"/>
    </location>
</feature>
<dbReference type="InterPro" id="IPR044726">
    <property type="entry name" value="ABCC_6TM_D2"/>
</dbReference>
<evidence type="ECO:0000256" key="3">
    <source>
        <dbReference type="ARBA" id="ARBA00022692"/>
    </source>
</evidence>
<gene>
    <name evidence="11" type="ORF">BKA67DRAFT_630635</name>
</gene>
<evidence type="ECO:0000313" key="12">
    <source>
        <dbReference type="Proteomes" id="UP000758603"/>
    </source>
</evidence>
<dbReference type="Gene3D" id="1.20.1560.10">
    <property type="entry name" value="ABC transporter type 1, transmembrane domain"/>
    <property type="match status" value="2"/>
</dbReference>
<dbReference type="GO" id="GO:0140359">
    <property type="term" value="F:ABC-type transporter activity"/>
    <property type="evidence" value="ECO:0007669"/>
    <property type="project" value="InterPro"/>
</dbReference>
<protein>
    <submittedName>
        <fullName evidence="11">P-loop containing nucleoside triphosphate hydrolase protein</fullName>
    </submittedName>
</protein>
<evidence type="ECO:0000256" key="8">
    <source>
        <dbReference type="SAM" id="Phobius"/>
    </source>
</evidence>
<evidence type="ECO:0000256" key="2">
    <source>
        <dbReference type="ARBA" id="ARBA00022448"/>
    </source>
</evidence>
<dbReference type="SUPFAM" id="SSF90123">
    <property type="entry name" value="ABC transporter transmembrane region"/>
    <property type="match status" value="2"/>
</dbReference>
<keyword evidence="5" id="KW-0067">ATP-binding</keyword>